<dbReference type="OrthoDB" id="544129at2759"/>
<feature type="domain" description="F-box/LRR-repeat protein 15-like leucin rich repeat" evidence="2">
    <location>
        <begin position="64"/>
        <end position="240"/>
    </location>
</feature>
<reference evidence="3 4" key="1">
    <citation type="journal article" date="2018" name="Mol. Plant">
        <title>The genome of Artemisia annua provides insight into the evolution of Asteraceae family and artemisinin biosynthesis.</title>
        <authorList>
            <person name="Shen Q."/>
            <person name="Zhang L."/>
            <person name="Liao Z."/>
            <person name="Wang S."/>
            <person name="Yan T."/>
            <person name="Shi P."/>
            <person name="Liu M."/>
            <person name="Fu X."/>
            <person name="Pan Q."/>
            <person name="Wang Y."/>
            <person name="Lv Z."/>
            <person name="Lu X."/>
            <person name="Zhang F."/>
            <person name="Jiang W."/>
            <person name="Ma Y."/>
            <person name="Chen M."/>
            <person name="Hao X."/>
            <person name="Li L."/>
            <person name="Tang Y."/>
            <person name="Lv G."/>
            <person name="Zhou Y."/>
            <person name="Sun X."/>
            <person name="Brodelius P.E."/>
            <person name="Rose J.K.C."/>
            <person name="Tang K."/>
        </authorList>
    </citation>
    <scope>NUCLEOTIDE SEQUENCE [LARGE SCALE GENOMIC DNA]</scope>
    <source>
        <strain evidence="4">cv. Huhao1</strain>
        <tissue evidence="3">Leaf</tissue>
    </source>
</reference>
<dbReference type="Pfam" id="PF13516">
    <property type="entry name" value="LRR_6"/>
    <property type="match status" value="1"/>
</dbReference>
<dbReference type="Pfam" id="PF25372">
    <property type="entry name" value="DUF7885"/>
    <property type="match status" value="1"/>
</dbReference>
<dbReference type="STRING" id="35608.A0A2U1KAP5"/>
<keyword evidence="1" id="KW-0812">Transmembrane</keyword>
<sequence length="399" mass="44579">MINILNGIILSSCKDTKISVPSPITFLQKGSSSIFHGSLLSKTTSDLFWPSYKIEVTTFNDTSSNFTNDFSNNHMKHLSESCPNIHFLKLYLLYHDPLVYDFDDDGLCAVVNACRHLVQVDLSRRLRVGDLGFVSLVQSSKKLRWLTLEGCANVTDETLKAIGKASCLVKLDLTGCFLITDLGLKYLANGDLKTRLKTLLLGKCDSITDDGIMNLKQMVCLVSLDLSDCGVNINGSQLSHITNIEDLSLCRLIKLTDDALFGIAKCLKLTELNLTGCKAITGKGLRAFAHHRRLEKLEFSSCHNYYWGDVMSVALTTTSLRRLHLDMRIKRTVPEAGSNSLIGNCLITWHDGGPMYLRERCKQCIEFGLHDCFFFLLLCSAFGILLLFAFAVAFIYRDK</sequence>
<name>A0A2U1KAP5_ARTAN</name>
<evidence type="ECO:0000313" key="3">
    <source>
        <dbReference type="EMBL" id="PWA33438.1"/>
    </source>
</evidence>
<dbReference type="InterPro" id="IPR032675">
    <property type="entry name" value="LRR_dom_sf"/>
</dbReference>
<feature type="transmembrane region" description="Helical" evidence="1">
    <location>
        <begin position="373"/>
        <end position="396"/>
    </location>
</feature>
<evidence type="ECO:0000256" key="1">
    <source>
        <dbReference type="SAM" id="Phobius"/>
    </source>
</evidence>
<gene>
    <name evidence="3" type="ORF">CTI12_AA624800</name>
</gene>
<evidence type="ECO:0000259" key="2">
    <source>
        <dbReference type="Pfam" id="PF25372"/>
    </source>
</evidence>
<dbReference type="PANTHER" id="PTHR13318:SF223">
    <property type="entry name" value="RNI-LIKE SUPERFAMILY PROTEIN"/>
    <property type="match status" value="1"/>
</dbReference>
<accession>A0A2U1KAP5</accession>
<keyword evidence="1" id="KW-1133">Transmembrane helix</keyword>
<dbReference type="Gene3D" id="3.80.10.10">
    <property type="entry name" value="Ribonuclease Inhibitor"/>
    <property type="match status" value="2"/>
</dbReference>
<keyword evidence="1" id="KW-0472">Membrane</keyword>
<dbReference type="PANTHER" id="PTHR13318">
    <property type="entry name" value="PARTNER OF PAIRED, ISOFORM B-RELATED"/>
    <property type="match status" value="1"/>
</dbReference>
<dbReference type="SMART" id="SM00367">
    <property type="entry name" value="LRR_CC"/>
    <property type="match status" value="6"/>
</dbReference>
<comment type="caution">
    <text evidence="3">The sequence shown here is derived from an EMBL/GenBank/DDBJ whole genome shotgun (WGS) entry which is preliminary data.</text>
</comment>
<dbReference type="InterPro" id="IPR006553">
    <property type="entry name" value="Leu-rich_rpt_Cys-con_subtyp"/>
</dbReference>
<dbReference type="SUPFAM" id="SSF52047">
    <property type="entry name" value="RNI-like"/>
    <property type="match status" value="1"/>
</dbReference>
<dbReference type="GO" id="GO:0031146">
    <property type="term" value="P:SCF-dependent proteasomal ubiquitin-dependent protein catabolic process"/>
    <property type="evidence" value="ECO:0007669"/>
    <property type="project" value="TreeGrafter"/>
</dbReference>
<dbReference type="InterPro" id="IPR057207">
    <property type="entry name" value="FBXL15_LRR"/>
</dbReference>
<dbReference type="InterPro" id="IPR001611">
    <property type="entry name" value="Leu-rich_rpt"/>
</dbReference>
<protein>
    <submittedName>
        <fullName evidence="3">Leucine-rich repeat, cysteine-containing subtype</fullName>
    </submittedName>
</protein>
<dbReference type="EMBL" id="PKPP01025147">
    <property type="protein sequence ID" value="PWA33438.1"/>
    <property type="molecule type" value="Genomic_DNA"/>
</dbReference>
<proteinExistence type="predicted"/>
<dbReference type="AlphaFoldDB" id="A0A2U1KAP5"/>
<dbReference type="Proteomes" id="UP000245207">
    <property type="component" value="Unassembled WGS sequence"/>
</dbReference>
<dbReference type="GO" id="GO:0019005">
    <property type="term" value="C:SCF ubiquitin ligase complex"/>
    <property type="evidence" value="ECO:0007669"/>
    <property type="project" value="TreeGrafter"/>
</dbReference>
<organism evidence="3 4">
    <name type="scientific">Artemisia annua</name>
    <name type="common">Sweet wormwood</name>
    <dbReference type="NCBI Taxonomy" id="35608"/>
    <lineage>
        <taxon>Eukaryota</taxon>
        <taxon>Viridiplantae</taxon>
        <taxon>Streptophyta</taxon>
        <taxon>Embryophyta</taxon>
        <taxon>Tracheophyta</taxon>
        <taxon>Spermatophyta</taxon>
        <taxon>Magnoliopsida</taxon>
        <taxon>eudicotyledons</taxon>
        <taxon>Gunneridae</taxon>
        <taxon>Pentapetalae</taxon>
        <taxon>asterids</taxon>
        <taxon>campanulids</taxon>
        <taxon>Asterales</taxon>
        <taxon>Asteraceae</taxon>
        <taxon>Asteroideae</taxon>
        <taxon>Anthemideae</taxon>
        <taxon>Artemisiinae</taxon>
        <taxon>Artemisia</taxon>
    </lineage>
</organism>
<evidence type="ECO:0000313" key="4">
    <source>
        <dbReference type="Proteomes" id="UP000245207"/>
    </source>
</evidence>
<keyword evidence="4" id="KW-1185">Reference proteome</keyword>